<dbReference type="AlphaFoldDB" id="A0A3R8VD28"/>
<reference evidence="1 2" key="1">
    <citation type="submission" date="2018-11" db="EMBL/GenBank/DDBJ databases">
        <title>Saccharopolyspora rhizosphaerae sp. nov., an actinomycete isolated from rhizosphere soil in Thailand.</title>
        <authorList>
            <person name="Intra B."/>
            <person name="Euanorasetr J."/>
            <person name="Take A."/>
            <person name="Inahashi Y."/>
            <person name="Mori M."/>
            <person name="Panbangred W."/>
            <person name="Matsumoto A."/>
        </authorList>
    </citation>
    <scope>NUCLEOTIDE SEQUENCE [LARGE SCALE GENOMIC DNA]</scope>
    <source>
        <strain evidence="1 2">H219</strain>
    </source>
</reference>
<sequence>MAKSSAEHRAAAEEWLEKAAAADGNPEAVQQNLQRAQVHAMLALTQALQDRGTFPPGSIE</sequence>
<dbReference type="EMBL" id="RSAA01000016">
    <property type="protein sequence ID" value="RRO15076.1"/>
    <property type="molecule type" value="Genomic_DNA"/>
</dbReference>
<proteinExistence type="predicted"/>
<dbReference type="RefSeq" id="WP_125091635.1">
    <property type="nucleotide sequence ID" value="NZ_RSAA01000016.1"/>
</dbReference>
<name>A0A3R8VD28_9PSEU</name>
<protein>
    <submittedName>
        <fullName evidence="1">Uncharacterized protein</fullName>
    </submittedName>
</protein>
<dbReference type="Proteomes" id="UP000274515">
    <property type="component" value="Unassembled WGS sequence"/>
</dbReference>
<gene>
    <name evidence="1" type="ORF">EIL87_17495</name>
</gene>
<comment type="caution">
    <text evidence="1">The sequence shown here is derived from an EMBL/GenBank/DDBJ whole genome shotgun (WGS) entry which is preliminary data.</text>
</comment>
<keyword evidence="2" id="KW-1185">Reference proteome</keyword>
<organism evidence="1 2">
    <name type="scientific">Saccharopolyspora rhizosphaerae</name>
    <dbReference type="NCBI Taxonomy" id="2492662"/>
    <lineage>
        <taxon>Bacteria</taxon>
        <taxon>Bacillati</taxon>
        <taxon>Actinomycetota</taxon>
        <taxon>Actinomycetes</taxon>
        <taxon>Pseudonocardiales</taxon>
        <taxon>Pseudonocardiaceae</taxon>
        <taxon>Saccharopolyspora</taxon>
    </lineage>
</organism>
<accession>A0A3R8VD28</accession>
<evidence type="ECO:0000313" key="1">
    <source>
        <dbReference type="EMBL" id="RRO15076.1"/>
    </source>
</evidence>
<evidence type="ECO:0000313" key="2">
    <source>
        <dbReference type="Proteomes" id="UP000274515"/>
    </source>
</evidence>